<keyword evidence="7" id="KW-0443">Lipid metabolism</keyword>
<reference evidence="12" key="2">
    <citation type="submission" date="2015-01" db="EMBL/GenBank/DDBJ databases">
        <title>Evolutionary Origins and Diversification of the Mycorrhizal Mutualists.</title>
        <authorList>
            <consortium name="DOE Joint Genome Institute"/>
            <consortium name="Mycorrhizal Genomics Consortium"/>
            <person name="Kohler A."/>
            <person name="Kuo A."/>
            <person name="Nagy L.G."/>
            <person name="Floudas D."/>
            <person name="Copeland A."/>
            <person name="Barry K.W."/>
            <person name="Cichocki N."/>
            <person name="Veneault-Fourrey C."/>
            <person name="LaButti K."/>
            <person name="Lindquist E.A."/>
            <person name="Lipzen A."/>
            <person name="Lundell T."/>
            <person name="Morin E."/>
            <person name="Murat C."/>
            <person name="Riley R."/>
            <person name="Ohm R."/>
            <person name="Sun H."/>
            <person name="Tunlid A."/>
            <person name="Henrissat B."/>
            <person name="Grigoriev I.V."/>
            <person name="Hibbett D.S."/>
            <person name="Martin F."/>
        </authorList>
    </citation>
    <scope>NUCLEOTIDE SEQUENCE [LARGE SCALE GENOMIC DNA]</scope>
    <source>
        <strain evidence="12">MAFF 305830</strain>
    </source>
</reference>
<dbReference type="CDD" id="cd01801">
    <property type="entry name" value="Ubl_TECR_like"/>
    <property type="match status" value="1"/>
</dbReference>
<feature type="transmembrane region" description="Helical" evidence="9">
    <location>
        <begin position="165"/>
        <end position="186"/>
    </location>
</feature>
<dbReference type="PANTHER" id="PTHR10556">
    <property type="entry name" value="3-OXO-5-ALPHA-STEROID 4-DEHYDROGENASE"/>
    <property type="match status" value="1"/>
</dbReference>
<keyword evidence="3" id="KW-0444">Lipid biosynthesis</keyword>
<dbReference type="InterPro" id="IPR001104">
    <property type="entry name" value="3-oxo-5_a-steroid_4-DH_C"/>
</dbReference>
<dbReference type="GO" id="GO:0016627">
    <property type="term" value="F:oxidoreductase activity, acting on the CH-CH group of donors"/>
    <property type="evidence" value="ECO:0007669"/>
    <property type="project" value="InterPro"/>
</dbReference>
<evidence type="ECO:0000256" key="1">
    <source>
        <dbReference type="ARBA" id="ARBA00004141"/>
    </source>
</evidence>
<dbReference type="GO" id="GO:0042761">
    <property type="term" value="P:very long-chain fatty acid biosynthetic process"/>
    <property type="evidence" value="ECO:0007669"/>
    <property type="project" value="TreeGrafter"/>
</dbReference>
<evidence type="ECO:0000256" key="3">
    <source>
        <dbReference type="ARBA" id="ARBA00022516"/>
    </source>
</evidence>
<evidence type="ECO:0000256" key="5">
    <source>
        <dbReference type="ARBA" id="ARBA00022989"/>
    </source>
</evidence>
<keyword evidence="6" id="KW-0560">Oxidoreductase</keyword>
<dbReference type="OrthoDB" id="540503at2759"/>
<organism evidence="11 12">
    <name type="scientific">Serendipita vermifera MAFF 305830</name>
    <dbReference type="NCBI Taxonomy" id="933852"/>
    <lineage>
        <taxon>Eukaryota</taxon>
        <taxon>Fungi</taxon>
        <taxon>Dikarya</taxon>
        <taxon>Basidiomycota</taxon>
        <taxon>Agaricomycotina</taxon>
        <taxon>Agaricomycetes</taxon>
        <taxon>Sebacinales</taxon>
        <taxon>Serendipitaceae</taxon>
        <taxon>Serendipita</taxon>
    </lineage>
</organism>
<dbReference type="PROSITE" id="PS50053">
    <property type="entry name" value="UBIQUITIN_2"/>
    <property type="match status" value="1"/>
</dbReference>
<evidence type="ECO:0000313" key="11">
    <source>
        <dbReference type="EMBL" id="KIM22086.1"/>
    </source>
</evidence>
<dbReference type="PANTHER" id="PTHR10556:SF28">
    <property type="entry name" value="VERY-LONG-CHAIN ENOYL-COA REDUCTASE"/>
    <property type="match status" value="1"/>
</dbReference>
<dbReference type="HOGENOM" id="CLU_059260_0_0_1"/>
<dbReference type="AlphaFoldDB" id="A0A0C3AS58"/>
<keyword evidence="12" id="KW-1185">Reference proteome</keyword>
<proteinExistence type="inferred from homology"/>
<evidence type="ECO:0000256" key="8">
    <source>
        <dbReference type="ARBA" id="ARBA00023136"/>
    </source>
</evidence>
<comment type="similarity">
    <text evidence="2">Belongs to the steroid 5-alpha reductase family.</text>
</comment>
<accession>A0A0C3AS58</accession>
<dbReference type="GO" id="GO:0016020">
    <property type="term" value="C:membrane"/>
    <property type="evidence" value="ECO:0007669"/>
    <property type="project" value="UniProtKB-SubCell"/>
</dbReference>
<feature type="transmembrane region" description="Helical" evidence="9">
    <location>
        <begin position="206"/>
        <end position="223"/>
    </location>
</feature>
<protein>
    <recommendedName>
        <fullName evidence="10">Ubiquitin-like domain-containing protein</fullName>
    </recommendedName>
</protein>
<dbReference type="Pfam" id="PF02544">
    <property type="entry name" value="Steroid_dh"/>
    <property type="match status" value="1"/>
</dbReference>
<reference evidence="11 12" key="1">
    <citation type="submission" date="2014-04" db="EMBL/GenBank/DDBJ databases">
        <authorList>
            <consortium name="DOE Joint Genome Institute"/>
            <person name="Kuo A."/>
            <person name="Zuccaro A."/>
            <person name="Kohler A."/>
            <person name="Nagy L.G."/>
            <person name="Floudas D."/>
            <person name="Copeland A."/>
            <person name="Barry K.W."/>
            <person name="Cichocki N."/>
            <person name="Veneault-Fourrey C."/>
            <person name="LaButti K."/>
            <person name="Lindquist E.A."/>
            <person name="Lipzen A."/>
            <person name="Lundell T."/>
            <person name="Morin E."/>
            <person name="Murat C."/>
            <person name="Sun H."/>
            <person name="Tunlid A."/>
            <person name="Henrissat B."/>
            <person name="Grigoriev I.V."/>
            <person name="Hibbett D.S."/>
            <person name="Martin F."/>
            <person name="Nordberg H.P."/>
            <person name="Cantor M.N."/>
            <person name="Hua S.X."/>
        </authorList>
    </citation>
    <scope>NUCLEOTIDE SEQUENCE [LARGE SCALE GENOMIC DNA]</scope>
    <source>
        <strain evidence="11 12">MAFF 305830</strain>
    </source>
</reference>
<dbReference type="InterPro" id="IPR000626">
    <property type="entry name" value="Ubiquitin-like_dom"/>
</dbReference>
<sequence>MVLITIEGSKKKIKGVPDLPYSLSFPDPSSTTIEDVKKLLAVKFPKMPVERMRLTLPPTSTEPGAKGKAPADNDSLVTAGLESGGTLYLKDLGPQASWTTVFVIEYAGPLFIHFLVYNYFPWIVQFKKSKMQIFAYWMFMLHFLKRELETLFVHRFSHATMPAMYIIRNSAHYWLLAGLMSAVSLYGPWNSLLRMENSGSWRDEDWFLWTCAGVWAAFEAMNLSTHLTLRSLRPAGTKARGIPQGWIFDTLKVRNSISYTQKKRKPNTRPNQTNYAGIIYVLVGTATMTKWALAKHANYRKQFGGAYPPRKAIFPGIL</sequence>
<feature type="transmembrane region" description="Helical" evidence="9">
    <location>
        <begin position="96"/>
        <end position="120"/>
    </location>
</feature>
<gene>
    <name evidence="11" type="ORF">M408DRAFT_333089</name>
</gene>
<evidence type="ECO:0000256" key="4">
    <source>
        <dbReference type="ARBA" id="ARBA00022692"/>
    </source>
</evidence>
<evidence type="ECO:0000259" key="10">
    <source>
        <dbReference type="PROSITE" id="PS50053"/>
    </source>
</evidence>
<evidence type="ECO:0000256" key="9">
    <source>
        <dbReference type="SAM" id="Phobius"/>
    </source>
</evidence>
<comment type="subcellular location">
    <subcellularLocation>
        <location evidence="1">Membrane</location>
        <topology evidence="1">Multi-pass membrane protein</topology>
    </subcellularLocation>
</comment>
<dbReference type="Proteomes" id="UP000054097">
    <property type="component" value="Unassembled WGS sequence"/>
</dbReference>
<dbReference type="EMBL" id="KN824364">
    <property type="protein sequence ID" value="KIM22086.1"/>
    <property type="molecule type" value="Genomic_DNA"/>
</dbReference>
<evidence type="ECO:0000256" key="7">
    <source>
        <dbReference type="ARBA" id="ARBA00023098"/>
    </source>
</evidence>
<evidence type="ECO:0000256" key="6">
    <source>
        <dbReference type="ARBA" id="ARBA00023002"/>
    </source>
</evidence>
<keyword evidence="4 9" id="KW-0812">Transmembrane</keyword>
<keyword evidence="8 9" id="KW-0472">Membrane</keyword>
<dbReference type="InterPro" id="IPR039357">
    <property type="entry name" value="SRD5A/TECR"/>
</dbReference>
<keyword evidence="5 9" id="KW-1133">Transmembrane helix</keyword>
<evidence type="ECO:0000313" key="12">
    <source>
        <dbReference type="Proteomes" id="UP000054097"/>
    </source>
</evidence>
<name>A0A0C3AS58_SERVB</name>
<feature type="domain" description="Ubiquitin-like" evidence="10">
    <location>
        <begin position="2"/>
        <end position="89"/>
    </location>
</feature>
<dbReference type="STRING" id="933852.A0A0C3AS58"/>
<evidence type="ECO:0000256" key="2">
    <source>
        <dbReference type="ARBA" id="ARBA00007742"/>
    </source>
</evidence>
<dbReference type="Gene3D" id="3.10.20.90">
    <property type="entry name" value="Phosphatidylinositol 3-kinase Catalytic Subunit, Chain A, domain 1"/>
    <property type="match status" value="1"/>
</dbReference>